<dbReference type="Pfam" id="PF01841">
    <property type="entry name" value="Transglut_core"/>
    <property type="match status" value="1"/>
</dbReference>
<dbReference type="PANTHER" id="PTHR42736:SF1">
    <property type="entry name" value="PROTEIN-GLUTAMINE GAMMA-GLUTAMYLTRANSFERASE"/>
    <property type="match status" value="1"/>
</dbReference>
<dbReference type="SMART" id="SM00460">
    <property type="entry name" value="TGc"/>
    <property type="match status" value="1"/>
</dbReference>
<dbReference type="InterPro" id="IPR002931">
    <property type="entry name" value="Transglutaminase-like"/>
</dbReference>
<dbReference type="SUPFAM" id="SSF54001">
    <property type="entry name" value="Cysteine proteinases"/>
    <property type="match status" value="1"/>
</dbReference>
<feature type="domain" description="Transglutaminase-like" evidence="3">
    <location>
        <begin position="484"/>
        <end position="553"/>
    </location>
</feature>
<dbReference type="RefSeq" id="WP_140743997.1">
    <property type="nucleotide sequence ID" value="NZ_RCZM01000009.1"/>
</dbReference>
<keyword evidence="2" id="KW-0472">Membrane</keyword>
<gene>
    <name evidence="4" type="ORF">EAH86_19885</name>
</gene>
<dbReference type="Pfam" id="PF11992">
    <property type="entry name" value="TgpA_N"/>
    <property type="match status" value="1"/>
</dbReference>
<dbReference type="InterPro" id="IPR052901">
    <property type="entry name" value="Bact_TGase-like"/>
</dbReference>
<accession>A0A502CHW2</accession>
<sequence length="795" mass="86100">MSRGRIADSLIAGAASAVVAWPLTTLFTPNTWIRPMLGMVFAVVLVGILARMLTTSWIAIAAAQLVGVVLAGSWLFGRGHLWHALPTPDMVLAFNNLLVDARETIQNYAAPAPTNRGITLAIGLAIGVVATIVDHLAVMRRSPALAGLPLLTAFLISASNSGESLHPMFFIAAGGLWLLMLGRQGIASLRRWSTTVPMSTTGRRNTDDHDGAYGYAAVGRTLAVAGLVAAVVVPVVIPHFPTRYLIDGLGRSGNSTGFSDGQIGLKSTLDLTKSLNNPSKAPVLSYTTNAAILTPLRVGVLNTYLADTWREDPDDVDYGRRTTVNPPPDLAADVPRETYRISVEDSRIEAPQIAAPTPLVSADLGRVTWGLDRNTSVATVRRAARSYSFSYLALNPTQDSLAQDRQGATGGILQEDLQVDPASQDILSRLVDDVVPQNASRIEAARAIQKYLRTDGGFTYSLKLPETVKNQFGQDERPDAISLFLRSKTGYCVQFATAMVMMARQAGIPARMAIGFLPGTADKGTYTVRSSDAHAWPELYFQGIGWLRFEPTPSGTQNTVAPPYSLAPTTPGGGSSATNTATGGATTSAPRTDGRNDPGATDPVSTTGSGSTFGNWFGPRTRTTVLWIVLGLLIGILGSLAVPLAARRRLRRRLRHAPDESTRVEIEWQAMIERIGDLGVIPPRGSTPRQAGRFYQREAYLEGDQTEALHRVVAGVERSRYAPPGATIADIRTDTQTVVKAVSGARRRKDRMRAAWWPTEGLIEWRERRASVGRILRRPVVRFQDWREARRDFRA</sequence>
<dbReference type="InterPro" id="IPR038765">
    <property type="entry name" value="Papain-like_cys_pep_sf"/>
</dbReference>
<feature type="transmembrane region" description="Helical" evidence="2">
    <location>
        <begin position="57"/>
        <end position="76"/>
    </location>
</feature>
<feature type="transmembrane region" description="Helical" evidence="2">
    <location>
        <begin position="165"/>
        <end position="182"/>
    </location>
</feature>
<name>A0A502CHW2_9MICO</name>
<keyword evidence="2" id="KW-1133">Transmembrane helix</keyword>
<organism evidence="4 5">
    <name type="scientific">Pedococcus bigeumensis</name>
    <dbReference type="NCBI Taxonomy" id="433644"/>
    <lineage>
        <taxon>Bacteria</taxon>
        <taxon>Bacillati</taxon>
        <taxon>Actinomycetota</taxon>
        <taxon>Actinomycetes</taxon>
        <taxon>Micrococcales</taxon>
        <taxon>Intrasporangiaceae</taxon>
        <taxon>Pedococcus</taxon>
    </lineage>
</organism>
<feature type="transmembrane region" description="Helical" evidence="2">
    <location>
        <begin position="117"/>
        <end position="136"/>
    </location>
</feature>
<feature type="region of interest" description="Disordered" evidence="1">
    <location>
        <begin position="557"/>
        <end position="615"/>
    </location>
</feature>
<feature type="compositionally biased region" description="Polar residues" evidence="1">
    <location>
        <begin position="603"/>
        <end position="614"/>
    </location>
</feature>
<feature type="compositionally biased region" description="Low complexity" evidence="1">
    <location>
        <begin position="576"/>
        <end position="590"/>
    </location>
</feature>
<evidence type="ECO:0000256" key="2">
    <source>
        <dbReference type="SAM" id="Phobius"/>
    </source>
</evidence>
<evidence type="ECO:0000256" key="1">
    <source>
        <dbReference type="SAM" id="MobiDB-lite"/>
    </source>
</evidence>
<evidence type="ECO:0000313" key="4">
    <source>
        <dbReference type="EMBL" id="TPG12568.1"/>
    </source>
</evidence>
<reference evidence="4 5" key="1">
    <citation type="journal article" date="2019" name="Environ. Microbiol.">
        <title>Species interactions and distinct microbial communities in high Arctic permafrost affected cryosols are associated with the CH4 and CO2 gas fluxes.</title>
        <authorList>
            <person name="Altshuler I."/>
            <person name="Hamel J."/>
            <person name="Turney S."/>
            <person name="Magnuson E."/>
            <person name="Levesque R."/>
            <person name="Greer C."/>
            <person name="Whyte L.G."/>
        </authorList>
    </citation>
    <scope>NUCLEOTIDE SEQUENCE [LARGE SCALE GENOMIC DNA]</scope>
    <source>
        <strain evidence="4 5">S9.3A</strain>
    </source>
</reference>
<evidence type="ECO:0000313" key="5">
    <source>
        <dbReference type="Proteomes" id="UP000317722"/>
    </source>
</evidence>
<feature type="transmembrane region" description="Helical" evidence="2">
    <location>
        <begin position="625"/>
        <end position="646"/>
    </location>
</feature>
<dbReference type="OrthoDB" id="9804023at2"/>
<keyword evidence="5" id="KW-1185">Reference proteome</keyword>
<keyword evidence="2" id="KW-0812">Transmembrane</keyword>
<comment type="caution">
    <text evidence="4">The sequence shown here is derived from an EMBL/GenBank/DDBJ whole genome shotgun (WGS) entry which is preliminary data.</text>
</comment>
<evidence type="ECO:0000259" key="3">
    <source>
        <dbReference type="SMART" id="SM00460"/>
    </source>
</evidence>
<feature type="transmembrane region" description="Helical" evidence="2">
    <location>
        <begin position="143"/>
        <end position="159"/>
    </location>
</feature>
<dbReference type="Proteomes" id="UP000317722">
    <property type="component" value="Unassembled WGS sequence"/>
</dbReference>
<feature type="transmembrane region" description="Helical" evidence="2">
    <location>
        <begin position="212"/>
        <end position="237"/>
    </location>
</feature>
<dbReference type="EMBL" id="RCZM01000009">
    <property type="protein sequence ID" value="TPG12568.1"/>
    <property type="molecule type" value="Genomic_DNA"/>
</dbReference>
<dbReference type="AlphaFoldDB" id="A0A502CHW2"/>
<feature type="transmembrane region" description="Helical" evidence="2">
    <location>
        <begin position="32"/>
        <end position="50"/>
    </location>
</feature>
<protein>
    <submittedName>
        <fullName evidence="4">Transglutaminase domain-containing protein</fullName>
    </submittedName>
</protein>
<proteinExistence type="predicted"/>
<dbReference type="InterPro" id="IPR021878">
    <property type="entry name" value="TgpA_N"/>
</dbReference>
<dbReference type="Gene3D" id="3.10.620.30">
    <property type="match status" value="1"/>
</dbReference>
<dbReference type="PANTHER" id="PTHR42736">
    <property type="entry name" value="PROTEIN-GLUTAMINE GAMMA-GLUTAMYLTRANSFERASE"/>
    <property type="match status" value="1"/>
</dbReference>